<reference evidence="3 4" key="1">
    <citation type="submission" date="2019-09" db="EMBL/GenBank/DDBJ databases">
        <title>Goodfellowia gen. nov., a new genus of the Pseudonocardineae related to Actinoalloteichus, containing Goodfellowia coeruleoviolacea gen. nov., comb. nov. gen. nov., comb. nov.</title>
        <authorList>
            <person name="Labeda D."/>
        </authorList>
    </citation>
    <scope>NUCLEOTIDE SEQUENCE [LARGE SCALE GENOMIC DNA]</scope>
    <source>
        <strain evidence="3 4">AN110305</strain>
    </source>
</reference>
<dbReference type="EMBL" id="VUOB01000065">
    <property type="protein sequence ID" value="KAA2253597.1"/>
    <property type="molecule type" value="Genomic_DNA"/>
</dbReference>
<keyword evidence="2" id="KW-0812">Transmembrane</keyword>
<dbReference type="Proteomes" id="UP000323454">
    <property type="component" value="Unassembled WGS sequence"/>
</dbReference>
<feature type="region of interest" description="Disordered" evidence="1">
    <location>
        <begin position="355"/>
        <end position="423"/>
    </location>
</feature>
<feature type="transmembrane region" description="Helical" evidence="2">
    <location>
        <begin position="100"/>
        <end position="119"/>
    </location>
</feature>
<dbReference type="AlphaFoldDB" id="A0A5B2WUP4"/>
<name>A0A5B2WUP4_9PSEU</name>
<accession>A0A5B2WUP4</accession>
<reference evidence="3 4" key="2">
    <citation type="submission" date="2019-09" db="EMBL/GenBank/DDBJ databases">
        <authorList>
            <person name="Jin C."/>
        </authorList>
    </citation>
    <scope>NUCLEOTIDE SEQUENCE [LARGE SCALE GENOMIC DNA]</scope>
    <source>
        <strain evidence="3 4">AN110305</strain>
    </source>
</reference>
<comment type="caution">
    <text evidence="3">The sequence shown here is derived from an EMBL/GenBank/DDBJ whole genome shotgun (WGS) entry which is preliminary data.</text>
</comment>
<proteinExistence type="predicted"/>
<keyword evidence="2" id="KW-1133">Transmembrane helix</keyword>
<feature type="transmembrane region" description="Helical" evidence="2">
    <location>
        <begin position="243"/>
        <end position="268"/>
    </location>
</feature>
<evidence type="ECO:0000256" key="2">
    <source>
        <dbReference type="SAM" id="Phobius"/>
    </source>
</evidence>
<feature type="compositionally biased region" description="Low complexity" evidence="1">
    <location>
        <begin position="385"/>
        <end position="417"/>
    </location>
</feature>
<organism evidence="3 4">
    <name type="scientific">Solihabitans fulvus</name>
    <dbReference type="NCBI Taxonomy" id="1892852"/>
    <lineage>
        <taxon>Bacteria</taxon>
        <taxon>Bacillati</taxon>
        <taxon>Actinomycetota</taxon>
        <taxon>Actinomycetes</taxon>
        <taxon>Pseudonocardiales</taxon>
        <taxon>Pseudonocardiaceae</taxon>
        <taxon>Solihabitans</taxon>
    </lineage>
</organism>
<feature type="transmembrane region" description="Helical" evidence="2">
    <location>
        <begin position="125"/>
        <end position="146"/>
    </location>
</feature>
<evidence type="ECO:0000256" key="1">
    <source>
        <dbReference type="SAM" id="MobiDB-lite"/>
    </source>
</evidence>
<dbReference type="RefSeq" id="WP_149853761.1">
    <property type="nucleotide sequence ID" value="NZ_VUOB01000065.1"/>
</dbReference>
<feature type="transmembrane region" description="Helical" evidence="2">
    <location>
        <begin position="191"/>
        <end position="208"/>
    </location>
</feature>
<feature type="transmembrane region" description="Helical" evidence="2">
    <location>
        <begin position="214"/>
        <end position="231"/>
    </location>
</feature>
<dbReference type="OrthoDB" id="5185521at2"/>
<keyword evidence="2" id="KW-0472">Membrane</keyword>
<dbReference type="Pfam" id="PF22564">
    <property type="entry name" value="HAAS"/>
    <property type="match status" value="1"/>
</dbReference>
<gene>
    <name evidence="3" type="ORF">F0L68_32860</name>
</gene>
<keyword evidence="4" id="KW-1185">Reference proteome</keyword>
<protein>
    <submittedName>
        <fullName evidence="3">Uncharacterized protein</fullName>
    </submittedName>
</protein>
<sequence length="423" mass="44587">MSESIGGSTETRVEVVDYLARMRQALADLPSTEVADILEDVGAHVAEVSAELGEDSSAQSLADRLGTPETYAAELRTAAGYPTATLATAAPDRSSMIARLAIWSLAIVTGGSFLLGLAFRQTGAAGFVGSAMVLAVLAILPLRQLWNGGTGWADMMRQPELRRLFGALNPTPSSRTGQVLAYVRSLRTGWWLVRGLLLAAPLVLVFGYRLGRSPLLLVLVVPLVLASIWLGRRSAADRRLLGLVLPLNAFLLGVGLMFLSNGYFLGYYHSGPTQLDYSVQTGLRNNGQPLENMYFFDANGKPLENVYVYDDHGQPINAPREYCVYPRGDNEDNLFPRPKISRDRGGMCQSTNGVPFTVAIPKSGLPTESATPFGSGSPTPPPSAVPSSTAPSGTAPSSGVPSSGVPSSPAPTGAAPSSAPPTG</sequence>
<evidence type="ECO:0000313" key="4">
    <source>
        <dbReference type="Proteomes" id="UP000323454"/>
    </source>
</evidence>
<evidence type="ECO:0000313" key="3">
    <source>
        <dbReference type="EMBL" id="KAA2253597.1"/>
    </source>
</evidence>